<evidence type="ECO:0008006" key="3">
    <source>
        <dbReference type="Google" id="ProtNLM"/>
    </source>
</evidence>
<reference evidence="1 2" key="1">
    <citation type="submission" date="2024-02" db="EMBL/GenBank/DDBJ databases">
        <authorList>
            <person name="Vignale AGUSTIN F."/>
            <person name="Sosa J E."/>
            <person name="Modenutti C."/>
        </authorList>
    </citation>
    <scope>NUCLEOTIDE SEQUENCE [LARGE SCALE GENOMIC DNA]</scope>
</reference>
<keyword evidence="2" id="KW-1185">Reference proteome</keyword>
<dbReference type="PANTHER" id="PTHR15430:SF1">
    <property type="entry name" value="GLOMULIN"/>
    <property type="match status" value="1"/>
</dbReference>
<gene>
    <name evidence="1" type="ORF">ILEXP_LOCUS14318</name>
</gene>
<name>A0ABC8RQN1_9AQUA</name>
<dbReference type="Pfam" id="PF08568">
    <property type="entry name" value="Kinetochor_Ybp2"/>
    <property type="match status" value="1"/>
</dbReference>
<dbReference type="PANTHER" id="PTHR15430">
    <property type="entry name" value="GLOMULIN"/>
    <property type="match status" value="1"/>
</dbReference>
<dbReference type="EMBL" id="CAUOFW020001580">
    <property type="protein sequence ID" value="CAK9146471.1"/>
    <property type="molecule type" value="Genomic_DNA"/>
</dbReference>
<comment type="caution">
    <text evidence="1">The sequence shown here is derived from an EMBL/GenBank/DDBJ whole genome shotgun (WGS) entry which is preliminary data.</text>
</comment>
<evidence type="ECO:0000313" key="1">
    <source>
        <dbReference type="EMBL" id="CAK9146471.1"/>
    </source>
</evidence>
<organism evidence="1 2">
    <name type="scientific">Ilex paraguariensis</name>
    <name type="common">yerba mate</name>
    <dbReference type="NCBI Taxonomy" id="185542"/>
    <lineage>
        <taxon>Eukaryota</taxon>
        <taxon>Viridiplantae</taxon>
        <taxon>Streptophyta</taxon>
        <taxon>Embryophyta</taxon>
        <taxon>Tracheophyta</taxon>
        <taxon>Spermatophyta</taxon>
        <taxon>Magnoliopsida</taxon>
        <taxon>eudicotyledons</taxon>
        <taxon>Gunneridae</taxon>
        <taxon>Pentapetalae</taxon>
        <taxon>asterids</taxon>
        <taxon>campanulids</taxon>
        <taxon>Aquifoliales</taxon>
        <taxon>Aquifoliaceae</taxon>
        <taxon>Ilex</taxon>
    </lineage>
</organism>
<dbReference type="Proteomes" id="UP001642360">
    <property type="component" value="Unassembled WGS sequence"/>
</dbReference>
<accession>A0ABC8RQN1</accession>
<dbReference type="InterPro" id="IPR019516">
    <property type="entry name" value="Glomulin/ALF4"/>
</dbReference>
<sequence>MSCFSYVKHGASLAVIWGHMSDEVSVAAEADLTSVKDELRSNQTKRWEAIGMLKHIFSWVNLAWELKKHAINFLLCILEGSVSHDCQAEHSDCSTYMHTLYTALQAVEMVIIYASDTVLRKNAFDAFKKVLADIPSSLRFDILIALIKNSDYSSMIAIIMDCFKEEMHMEYRQRLQAIDNGPQFKIFWSTGVLELLEFVFRPPKGGPPSLPEFSDAVLSALNLYRFVLITESTGKTNYTGLLAKDKLQKACNEWFLPLRTLVTGIVAENEKDHDQLAFDSVCALNPVELVLYRCIELVEENLKHKV</sequence>
<dbReference type="AlphaFoldDB" id="A0ABC8RQN1"/>
<dbReference type="InterPro" id="IPR013877">
    <property type="entry name" value="YAP-bd/ALF4/Glomulin"/>
</dbReference>
<evidence type="ECO:0000313" key="2">
    <source>
        <dbReference type="Proteomes" id="UP001642360"/>
    </source>
</evidence>
<protein>
    <recommendedName>
        <fullName evidence="3">Aberrant root formation protein 4</fullName>
    </recommendedName>
</protein>
<proteinExistence type="predicted"/>